<organism evidence="2 3">
    <name type="scientific">Dovyalis caffra</name>
    <dbReference type="NCBI Taxonomy" id="77055"/>
    <lineage>
        <taxon>Eukaryota</taxon>
        <taxon>Viridiplantae</taxon>
        <taxon>Streptophyta</taxon>
        <taxon>Embryophyta</taxon>
        <taxon>Tracheophyta</taxon>
        <taxon>Spermatophyta</taxon>
        <taxon>Magnoliopsida</taxon>
        <taxon>eudicotyledons</taxon>
        <taxon>Gunneridae</taxon>
        <taxon>Pentapetalae</taxon>
        <taxon>rosids</taxon>
        <taxon>fabids</taxon>
        <taxon>Malpighiales</taxon>
        <taxon>Salicaceae</taxon>
        <taxon>Flacourtieae</taxon>
        <taxon>Dovyalis</taxon>
    </lineage>
</organism>
<name>A0AAV1RNP6_9ROSI</name>
<feature type="domain" description="Thioredoxin" evidence="1">
    <location>
        <begin position="1"/>
        <end position="118"/>
    </location>
</feature>
<comment type="caution">
    <text evidence="2">The sequence shown here is derived from an EMBL/GenBank/DDBJ whole genome shotgun (WGS) entry which is preliminary data.</text>
</comment>
<dbReference type="InterPro" id="IPR050620">
    <property type="entry name" value="Thioredoxin_H-type-like"/>
</dbReference>
<reference evidence="2 3" key="1">
    <citation type="submission" date="2024-01" db="EMBL/GenBank/DDBJ databases">
        <authorList>
            <person name="Waweru B."/>
        </authorList>
    </citation>
    <scope>NUCLEOTIDE SEQUENCE [LARGE SCALE GENOMIC DNA]</scope>
</reference>
<gene>
    <name evidence="2" type="ORF">DCAF_LOCUS13386</name>
</gene>
<evidence type="ECO:0000259" key="1">
    <source>
        <dbReference type="PROSITE" id="PS51352"/>
    </source>
</evidence>
<dbReference type="AlphaFoldDB" id="A0AAV1RNP6"/>
<dbReference type="EMBL" id="CAWUPB010001116">
    <property type="protein sequence ID" value="CAK7338340.1"/>
    <property type="molecule type" value="Genomic_DNA"/>
</dbReference>
<dbReference type="Pfam" id="PF00085">
    <property type="entry name" value="Thioredoxin"/>
    <property type="match status" value="1"/>
</dbReference>
<dbReference type="PANTHER" id="PTHR10438">
    <property type="entry name" value="THIOREDOXIN"/>
    <property type="match status" value="1"/>
</dbReference>
<keyword evidence="3" id="KW-1185">Reference proteome</keyword>
<evidence type="ECO:0000313" key="3">
    <source>
        <dbReference type="Proteomes" id="UP001314170"/>
    </source>
</evidence>
<dbReference type="CDD" id="cd02947">
    <property type="entry name" value="TRX_family"/>
    <property type="match status" value="1"/>
</dbReference>
<dbReference type="InterPro" id="IPR036249">
    <property type="entry name" value="Thioredoxin-like_sf"/>
</dbReference>
<sequence length="126" mass="14108">MAGREQVIKPRVVKIDSEKSWDFYITQATNKNCPVVVHFTASWCIPSVAMNPFFEEVASSYKDILFLSVDVDEVKGVATKMEVKAMPTFLLMREGAKVDKAVGANPDEVRKRIGDFVHNIPGYKAI</sequence>
<dbReference type="InterPro" id="IPR013766">
    <property type="entry name" value="Thioredoxin_domain"/>
</dbReference>
<dbReference type="PANTHER" id="PTHR10438:SF242">
    <property type="entry name" value="THIOREDOXIN-LIKE PROTEIN CXXS1"/>
    <property type="match status" value="1"/>
</dbReference>
<dbReference type="Gene3D" id="3.40.30.10">
    <property type="entry name" value="Glutaredoxin"/>
    <property type="match status" value="1"/>
</dbReference>
<protein>
    <recommendedName>
        <fullName evidence="1">Thioredoxin domain-containing protein</fullName>
    </recommendedName>
</protein>
<evidence type="ECO:0000313" key="2">
    <source>
        <dbReference type="EMBL" id="CAK7338340.1"/>
    </source>
</evidence>
<accession>A0AAV1RNP6</accession>
<dbReference type="Proteomes" id="UP001314170">
    <property type="component" value="Unassembled WGS sequence"/>
</dbReference>
<dbReference type="SUPFAM" id="SSF52833">
    <property type="entry name" value="Thioredoxin-like"/>
    <property type="match status" value="1"/>
</dbReference>
<proteinExistence type="predicted"/>
<dbReference type="PROSITE" id="PS51352">
    <property type="entry name" value="THIOREDOXIN_2"/>
    <property type="match status" value="1"/>
</dbReference>